<name>A0AAN4PH89_ASPLE</name>
<gene>
    <name evidence="1" type="ORF">ALT_3369</name>
</gene>
<organism evidence="1 2">
    <name type="scientific">Aspergillus lentulus</name>
    <dbReference type="NCBI Taxonomy" id="293939"/>
    <lineage>
        <taxon>Eukaryota</taxon>
        <taxon>Fungi</taxon>
        <taxon>Dikarya</taxon>
        <taxon>Ascomycota</taxon>
        <taxon>Pezizomycotina</taxon>
        <taxon>Eurotiomycetes</taxon>
        <taxon>Eurotiomycetidae</taxon>
        <taxon>Eurotiales</taxon>
        <taxon>Aspergillaceae</taxon>
        <taxon>Aspergillus</taxon>
        <taxon>Aspergillus subgen. Fumigati</taxon>
    </lineage>
</organism>
<proteinExistence type="predicted"/>
<reference evidence="1 2" key="1">
    <citation type="submission" date="2015-11" db="EMBL/GenBank/DDBJ databases">
        <title>Aspergillus lentulus strain IFM 54703T.</title>
        <authorList>
            <person name="Kusuya Y."/>
            <person name="Sakai K."/>
            <person name="Kamei K."/>
            <person name="Takahashi H."/>
            <person name="Yaguchi T."/>
        </authorList>
    </citation>
    <scope>NUCLEOTIDE SEQUENCE [LARGE SCALE GENOMIC DNA]</scope>
    <source>
        <strain evidence="1 2">IFM 54703</strain>
    </source>
</reference>
<dbReference type="Proteomes" id="UP000051487">
    <property type="component" value="Unassembled WGS sequence"/>
</dbReference>
<accession>A0AAN4PH89</accession>
<dbReference type="EMBL" id="BCLY01000008">
    <property type="protein sequence ID" value="GAQ06048.1"/>
    <property type="molecule type" value="Genomic_DNA"/>
</dbReference>
<evidence type="ECO:0000313" key="1">
    <source>
        <dbReference type="EMBL" id="GAQ06048.1"/>
    </source>
</evidence>
<evidence type="ECO:0000313" key="2">
    <source>
        <dbReference type="Proteomes" id="UP000051487"/>
    </source>
</evidence>
<protein>
    <submittedName>
        <fullName evidence="1">Uncharacterized protein</fullName>
    </submittedName>
</protein>
<dbReference type="AlphaFoldDB" id="A0AAN4PH89"/>
<sequence length="174" mass="20031">MSRNQNNTPTKDKEPKKLEDLEDNTVIEIVTHSLQRDNLAPGGLVLRENFSALDRRHLPYPKWRCNECHFEFATAKLRDRHEASHWHTSGGESLGMSFMGHQALLDRAWISCMFFTLRRADEKDIGIPEPSRQLVLEEFINSPRDYKHDGLPPAPDIYRVPYIGTEEASTLKSS</sequence>
<comment type="caution">
    <text evidence="1">The sequence shown here is derived from an EMBL/GenBank/DDBJ whole genome shotgun (WGS) entry which is preliminary data.</text>
</comment>